<dbReference type="STRING" id="6689.A0A3R7QLL9"/>
<dbReference type="FunFam" id="1.10.8.270:FF:000004">
    <property type="entry name" value="TBC1 domain family, member 22B"/>
    <property type="match status" value="1"/>
</dbReference>
<dbReference type="AlphaFoldDB" id="A0A3R7QLL9"/>
<evidence type="ECO:0000256" key="1">
    <source>
        <dbReference type="ARBA" id="ARBA00022468"/>
    </source>
</evidence>
<gene>
    <name evidence="5" type="ORF">C7M84_023998</name>
</gene>
<reference evidence="5 6" key="2">
    <citation type="submission" date="2019-01" db="EMBL/GenBank/DDBJ databases">
        <title>The decoding of complex shrimp genome reveals the adaptation for benthos swimmer, frequently molting mechanism and breeding impact on genome.</title>
        <authorList>
            <person name="Sun Y."/>
            <person name="Gao Y."/>
            <person name="Yu Y."/>
        </authorList>
    </citation>
    <scope>NUCLEOTIDE SEQUENCE [LARGE SCALE GENOMIC DNA]</scope>
    <source>
        <tissue evidence="5">Muscle</tissue>
    </source>
</reference>
<comment type="function">
    <text evidence="2">May act as a GTPase-activating protein for Rab family protein(s).</text>
</comment>
<proteinExistence type="predicted"/>
<evidence type="ECO:0000256" key="3">
    <source>
        <dbReference type="SAM" id="MobiDB-lite"/>
    </source>
</evidence>
<evidence type="ECO:0000259" key="4">
    <source>
        <dbReference type="PROSITE" id="PS50086"/>
    </source>
</evidence>
<dbReference type="PROSITE" id="PS50086">
    <property type="entry name" value="TBC_RABGAP"/>
    <property type="match status" value="1"/>
</dbReference>
<dbReference type="GO" id="GO:0005096">
    <property type="term" value="F:GTPase activator activity"/>
    <property type="evidence" value="ECO:0007669"/>
    <property type="project" value="UniProtKB-KW"/>
</dbReference>
<feature type="domain" description="Rab-GAP TBC" evidence="4">
    <location>
        <begin position="286"/>
        <end position="512"/>
    </location>
</feature>
<evidence type="ECO:0000313" key="5">
    <source>
        <dbReference type="EMBL" id="ROT82829.1"/>
    </source>
</evidence>
<feature type="compositionally biased region" description="Basic and acidic residues" evidence="3">
    <location>
        <begin position="116"/>
        <end position="127"/>
    </location>
</feature>
<dbReference type="OrthoDB" id="26371at2759"/>
<keyword evidence="6" id="KW-1185">Reference proteome</keyword>
<keyword evidence="1" id="KW-0343">GTPase activation</keyword>
<dbReference type="FunFam" id="1.10.472.80:FF:000001">
    <property type="entry name" value="TBC1 domain family member 22B"/>
    <property type="match status" value="1"/>
</dbReference>
<dbReference type="InterPro" id="IPR000195">
    <property type="entry name" value="Rab-GAP-TBC_dom"/>
</dbReference>
<organism evidence="5 6">
    <name type="scientific">Penaeus vannamei</name>
    <name type="common">Whiteleg shrimp</name>
    <name type="synonym">Litopenaeus vannamei</name>
    <dbReference type="NCBI Taxonomy" id="6689"/>
    <lineage>
        <taxon>Eukaryota</taxon>
        <taxon>Metazoa</taxon>
        <taxon>Ecdysozoa</taxon>
        <taxon>Arthropoda</taxon>
        <taxon>Crustacea</taxon>
        <taxon>Multicrustacea</taxon>
        <taxon>Malacostraca</taxon>
        <taxon>Eumalacostraca</taxon>
        <taxon>Eucarida</taxon>
        <taxon>Decapoda</taxon>
        <taxon>Dendrobranchiata</taxon>
        <taxon>Penaeoidea</taxon>
        <taxon>Penaeidae</taxon>
        <taxon>Penaeus</taxon>
    </lineage>
</organism>
<protein>
    <submittedName>
        <fullName evidence="5">Putative RAB GTPase-activating protein</fullName>
    </submittedName>
</protein>
<comment type="caution">
    <text evidence="5">The sequence shown here is derived from an EMBL/GenBank/DDBJ whole genome shotgun (WGS) entry which is preliminary data.</text>
</comment>
<evidence type="ECO:0000256" key="2">
    <source>
        <dbReference type="ARBA" id="ARBA00043879"/>
    </source>
</evidence>
<name>A0A3R7QLL9_PENVA</name>
<dbReference type="Proteomes" id="UP000283509">
    <property type="component" value="Unassembled WGS sequence"/>
</dbReference>
<dbReference type="InterPro" id="IPR035969">
    <property type="entry name" value="Rab-GAP_TBC_sf"/>
</dbReference>
<dbReference type="Gene3D" id="1.10.8.270">
    <property type="entry name" value="putative rabgap domain of human tbc1 domain family member 14 like domains"/>
    <property type="match status" value="1"/>
</dbReference>
<feature type="region of interest" description="Disordered" evidence="3">
    <location>
        <begin position="104"/>
        <end position="132"/>
    </location>
</feature>
<dbReference type="SUPFAM" id="SSF47923">
    <property type="entry name" value="Ypt/Rab-GAP domain of gyp1p"/>
    <property type="match status" value="2"/>
</dbReference>
<reference evidence="5 6" key="1">
    <citation type="submission" date="2018-04" db="EMBL/GenBank/DDBJ databases">
        <authorList>
            <person name="Zhang X."/>
            <person name="Yuan J."/>
            <person name="Li F."/>
            <person name="Xiang J."/>
        </authorList>
    </citation>
    <scope>NUCLEOTIDE SEQUENCE [LARGE SCALE GENOMIC DNA]</scope>
    <source>
        <tissue evidence="5">Muscle</tissue>
    </source>
</reference>
<dbReference type="Pfam" id="PF00566">
    <property type="entry name" value="RabGAP-TBC"/>
    <property type="match status" value="1"/>
</dbReference>
<dbReference type="EMBL" id="QCYY01000772">
    <property type="protein sequence ID" value="ROT82829.1"/>
    <property type="molecule type" value="Genomic_DNA"/>
</dbReference>
<evidence type="ECO:0000313" key="6">
    <source>
        <dbReference type="Proteomes" id="UP000283509"/>
    </source>
</evidence>
<dbReference type="GO" id="GO:0071889">
    <property type="term" value="F:14-3-3 protein binding"/>
    <property type="evidence" value="ECO:0007669"/>
    <property type="project" value="UniProtKB-ARBA"/>
</dbReference>
<accession>A0A3R7QLL9</accession>
<dbReference type="Gene3D" id="1.10.472.80">
    <property type="entry name" value="Ypt/Rab-GAP domain of gyp1p, domain 3"/>
    <property type="match status" value="1"/>
</dbReference>
<dbReference type="PANTHER" id="PTHR22957">
    <property type="entry name" value="TBC1 DOMAIN FAMILY MEMBER GTPASE-ACTIVATING PROTEIN"/>
    <property type="match status" value="1"/>
</dbReference>
<dbReference type="SMART" id="SM00164">
    <property type="entry name" value="TBC"/>
    <property type="match status" value="1"/>
</dbReference>
<sequence length="586" mass="66342">MPLSVCKPPLINPPLSATTLYRSTHNVHVRESISLSRLVSSTSSPYSPPFSQVLSLSPSLLSSSPSAATHLISRRSNLSPPAPSLLPHVAHFPVRPMRAVYGAMHPPITRSPKSSPRKESGQKKVESSDSFQDYQESVNDAWDCGDDEFCVISDVKISNRMVQSAALSVINSHRSGQLGTNSALAELHNQMPAAALEPVETDMPEVIPHATVNNSHSSSAVLSCTTAAIEGALPLSRLDPSAATHRTPAINTSGSERDAVRQEKFLELISNNNTNLPELRKLSWSGIPPSVRAVTWRLLNGYLPANAERREDTLKRKREEYWSFVNQYYETRHEDIYQDTFRQIHIDIPRMSPLVPLFQQTIVQEMFERILYIWAIRHPASGYVQGINDLVTPFFIVFLHEVVPKEESLDTYDVEQVSEEDRAVVEADSFWCMSKLLDGIQDNYTFAQPGIQNKVQQLRELMKRIDFSLHCHLERHEIDYLQFSFRWFNNLLMRELPLGCTVRLWDTLHAEPDGFSHFVLYVCAAFLKHFSQHLMAQRDFQGLMLLLQNLPTSNWSDSEISLLVAEAFRLKYVFADAPNHLQANKK</sequence>
<dbReference type="PANTHER" id="PTHR22957:SF26">
    <property type="entry name" value="LD44506P"/>
    <property type="match status" value="1"/>
</dbReference>